<dbReference type="AlphaFoldDB" id="A0A8J6YQ41"/>
<evidence type="ECO:0000313" key="1">
    <source>
        <dbReference type="EMBL" id="MBE1237192.1"/>
    </source>
</evidence>
<dbReference type="Proteomes" id="UP000631034">
    <property type="component" value="Unassembled WGS sequence"/>
</dbReference>
<evidence type="ECO:0000313" key="2">
    <source>
        <dbReference type="Proteomes" id="UP000631034"/>
    </source>
</evidence>
<gene>
    <name evidence="1" type="ORF">IHV25_05965</name>
</gene>
<reference evidence="1" key="1">
    <citation type="submission" date="2020-10" db="EMBL/GenBank/DDBJ databases">
        <title>Genome sequence of the unusual species of purple photosynthetic bacteria, Phaeovibrio sulfidiphilus DSM 23193, type strain.</title>
        <authorList>
            <person name="Kyndt J.A."/>
            <person name="Meyer T.E."/>
        </authorList>
    </citation>
    <scope>NUCLEOTIDE SEQUENCE</scope>
    <source>
        <strain evidence="1">DSM 23193</strain>
    </source>
</reference>
<dbReference type="RefSeq" id="WP_192534192.1">
    <property type="nucleotide sequence ID" value="NZ_JACZHT010000003.1"/>
</dbReference>
<accession>A0A8J6YQ41</accession>
<name>A0A8J6YQ41_9PROT</name>
<organism evidence="1 2">
    <name type="scientific">Phaeovibrio sulfidiphilus</name>
    <dbReference type="NCBI Taxonomy" id="1220600"/>
    <lineage>
        <taxon>Bacteria</taxon>
        <taxon>Pseudomonadati</taxon>
        <taxon>Pseudomonadota</taxon>
        <taxon>Alphaproteobacteria</taxon>
        <taxon>Rhodospirillales</taxon>
        <taxon>Rhodospirillaceae</taxon>
        <taxon>Phaeovibrio</taxon>
    </lineage>
</organism>
<proteinExistence type="predicted"/>
<keyword evidence="2" id="KW-1185">Reference proteome</keyword>
<protein>
    <submittedName>
        <fullName evidence="1">Uncharacterized protein</fullName>
    </submittedName>
</protein>
<comment type="caution">
    <text evidence="1">The sequence shown here is derived from an EMBL/GenBank/DDBJ whole genome shotgun (WGS) entry which is preliminary data.</text>
</comment>
<dbReference type="EMBL" id="JACZHT010000003">
    <property type="protein sequence ID" value="MBE1237192.1"/>
    <property type="molecule type" value="Genomic_DNA"/>
</dbReference>
<sequence>MTSDHPTTAETTDMFPAPLFLEDPATGTLCCAFVNHPGSRAVFLGPVADTSFLQSTDGRFGAFTARASGPDAVTRPFLGVVDFQSLTLRLSWDRFPALELVRLSDTVLRVHHAQSGERTVPLDVRSMPWSRKRPVSWMEWPWVGTTVTADSPQAAVLRELLEHPWPWEWNPDYHEAP</sequence>